<reference evidence="8" key="1">
    <citation type="submission" date="2023-05" db="EMBL/GenBank/DDBJ databases">
        <authorList>
            <person name="Huff M."/>
        </authorList>
    </citation>
    <scope>NUCLEOTIDE SEQUENCE</scope>
</reference>
<keyword evidence="5" id="KW-0677">Repeat</keyword>
<accession>A0AAD2DS53</accession>
<dbReference type="SMART" id="SM00320">
    <property type="entry name" value="WD40"/>
    <property type="match status" value="2"/>
</dbReference>
<keyword evidence="9" id="KW-1185">Reference proteome</keyword>
<dbReference type="GO" id="GO:0015031">
    <property type="term" value="P:protein transport"/>
    <property type="evidence" value="ECO:0007669"/>
    <property type="project" value="UniProtKB-KW"/>
</dbReference>
<dbReference type="InterPro" id="IPR001680">
    <property type="entry name" value="WD40_rpt"/>
</dbReference>
<evidence type="ECO:0000313" key="9">
    <source>
        <dbReference type="Proteomes" id="UP000834106"/>
    </source>
</evidence>
<evidence type="ECO:0000256" key="1">
    <source>
        <dbReference type="ARBA" id="ARBA00004259"/>
    </source>
</evidence>
<evidence type="ECO:0000256" key="4">
    <source>
        <dbReference type="ARBA" id="ARBA00022574"/>
    </source>
</evidence>
<evidence type="ECO:0000256" key="3">
    <source>
        <dbReference type="ARBA" id="ARBA00022448"/>
    </source>
</evidence>
<keyword evidence="6" id="KW-0653">Protein transport</keyword>
<evidence type="ECO:0000256" key="5">
    <source>
        <dbReference type="ARBA" id="ARBA00022737"/>
    </source>
</evidence>
<dbReference type="InterPro" id="IPR037363">
    <property type="entry name" value="Sec13/Seh1_fam"/>
</dbReference>
<name>A0AAD2DS53_9LAMI</name>
<evidence type="ECO:0000256" key="6">
    <source>
        <dbReference type="ARBA" id="ARBA00022927"/>
    </source>
</evidence>
<dbReference type="GO" id="GO:0035859">
    <property type="term" value="C:Seh1-associated complex"/>
    <property type="evidence" value="ECO:0007669"/>
    <property type="project" value="TreeGrafter"/>
</dbReference>
<dbReference type="GO" id="GO:0005198">
    <property type="term" value="F:structural molecule activity"/>
    <property type="evidence" value="ECO:0007669"/>
    <property type="project" value="InterPro"/>
</dbReference>
<evidence type="ECO:0000256" key="7">
    <source>
        <dbReference type="ARBA" id="ARBA00023242"/>
    </source>
</evidence>
<keyword evidence="3" id="KW-0813">Transport</keyword>
<comment type="subcellular location">
    <subcellularLocation>
        <location evidence="1">Nucleus envelope</location>
    </subcellularLocation>
</comment>
<dbReference type="GO" id="GO:0034198">
    <property type="term" value="P:cellular response to amino acid starvation"/>
    <property type="evidence" value="ECO:0007669"/>
    <property type="project" value="TreeGrafter"/>
</dbReference>
<evidence type="ECO:0000313" key="8">
    <source>
        <dbReference type="EMBL" id="CAI9762568.1"/>
    </source>
</evidence>
<dbReference type="Gene3D" id="2.130.10.10">
    <property type="entry name" value="YVTN repeat-like/Quinoprotein amine dehydrogenase"/>
    <property type="match status" value="1"/>
</dbReference>
<keyword evidence="4" id="KW-0853">WD repeat</keyword>
<gene>
    <name evidence="8" type="ORF">FPE_LOCUS9998</name>
</gene>
<evidence type="ECO:0000256" key="2">
    <source>
        <dbReference type="ARBA" id="ARBA00010102"/>
    </source>
</evidence>
<dbReference type="Proteomes" id="UP000834106">
    <property type="component" value="Chromosome 5"/>
</dbReference>
<protein>
    <submittedName>
        <fullName evidence="8">Uncharacterized protein</fullName>
    </submittedName>
</protein>
<keyword evidence="7" id="KW-0539">Nucleus</keyword>
<dbReference type="InterPro" id="IPR015943">
    <property type="entry name" value="WD40/YVTN_repeat-like_dom_sf"/>
</dbReference>
<dbReference type="SUPFAM" id="SSF50978">
    <property type="entry name" value="WD40 repeat-like"/>
    <property type="match status" value="1"/>
</dbReference>
<dbReference type="GO" id="GO:1904263">
    <property type="term" value="P:positive regulation of TORC1 signaling"/>
    <property type="evidence" value="ECO:0007669"/>
    <property type="project" value="TreeGrafter"/>
</dbReference>
<proteinExistence type="inferred from homology"/>
<dbReference type="GO" id="GO:0031080">
    <property type="term" value="C:nuclear pore outer ring"/>
    <property type="evidence" value="ECO:0007669"/>
    <property type="project" value="TreeGrafter"/>
</dbReference>
<organism evidence="8 9">
    <name type="scientific">Fraxinus pennsylvanica</name>
    <dbReference type="NCBI Taxonomy" id="56036"/>
    <lineage>
        <taxon>Eukaryota</taxon>
        <taxon>Viridiplantae</taxon>
        <taxon>Streptophyta</taxon>
        <taxon>Embryophyta</taxon>
        <taxon>Tracheophyta</taxon>
        <taxon>Spermatophyta</taxon>
        <taxon>Magnoliopsida</taxon>
        <taxon>eudicotyledons</taxon>
        <taxon>Gunneridae</taxon>
        <taxon>Pentapetalae</taxon>
        <taxon>asterids</taxon>
        <taxon>lamiids</taxon>
        <taxon>Lamiales</taxon>
        <taxon>Oleaceae</taxon>
        <taxon>Oleeae</taxon>
        <taxon>Fraxinus</taxon>
    </lineage>
</organism>
<dbReference type="AlphaFoldDB" id="A0AAD2DS53"/>
<dbReference type="EMBL" id="OU503040">
    <property type="protein sequence ID" value="CAI9762568.1"/>
    <property type="molecule type" value="Genomic_DNA"/>
</dbReference>
<sequence>MMDKPIFTLDKGTTCTAWNYRGQRRLAAGSTDGTLAIYDSMDPASSKKFNCTARFKVAAYSDGQVKIFELLDSLVLEKCSNSPILNSSKGWEFDQDHQRWLPVAELASPDDKNDHVFAVAWAPNIGSCCHSQGIAIWHLGSNPDSSGRLFTEKIAVLSGHDGEVW</sequence>
<dbReference type="PANTHER" id="PTHR11024:SF3">
    <property type="entry name" value="NUCLEOPORIN SEH1"/>
    <property type="match status" value="1"/>
</dbReference>
<comment type="similarity">
    <text evidence="2">Belongs to the WD repeat SEC13 family.</text>
</comment>
<dbReference type="InterPro" id="IPR036322">
    <property type="entry name" value="WD40_repeat_dom_sf"/>
</dbReference>
<dbReference type="PANTHER" id="PTHR11024">
    <property type="entry name" value="NUCLEAR PORE COMPLEX PROTEIN SEC13 / SEH1 FAMILY MEMBER"/>
    <property type="match status" value="1"/>
</dbReference>